<dbReference type="GO" id="GO:0000981">
    <property type="term" value="F:DNA-binding transcription factor activity, RNA polymerase II-specific"/>
    <property type="evidence" value="ECO:0007669"/>
    <property type="project" value="TreeGrafter"/>
</dbReference>
<feature type="domain" description="C2H2-type" evidence="6">
    <location>
        <begin position="267"/>
        <end position="297"/>
    </location>
</feature>
<evidence type="ECO:0000256" key="3">
    <source>
        <dbReference type="ARBA" id="ARBA00022771"/>
    </source>
</evidence>
<dbReference type="FunFam" id="3.30.160.60:FF:000065">
    <property type="entry name" value="B-cell CLL/lymphoma 6, member B"/>
    <property type="match status" value="1"/>
</dbReference>
<evidence type="ECO:0000256" key="2">
    <source>
        <dbReference type="ARBA" id="ARBA00022737"/>
    </source>
</evidence>
<dbReference type="Pfam" id="PF00096">
    <property type="entry name" value="zf-C2H2"/>
    <property type="match status" value="5"/>
</dbReference>
<feature type="domain" description="C2H2-type" evidence="6">
    <location>
        <begin position="238"/>
        <end position="265"/>
    </location>
</feature>
<dbReference type="GO" id="GO:0000785">
    <property type="term" value="C:chromatin"/>
    <property type="evidence" value="ECO:0007669"/>
    <property type="project" value="TreeGrafter"/>
</dbReference>
<dbReference type="GO" id="GO:0008270">
    <property type="term" value="F:zinc ion binding"/>
    <property type="evidence" value="ECO:0007669"/>
    <property type="project" value="UniProtKB-KW"/>
</dbReference>
<comment type="caution">
    <text evidence="7">The sequence shown here is derived from an EMBL/GenBank/DDBJ whole genome shotgun (WGS) entry which is preliminary data.</text>
</comment>
<keyword evidence="8" id="KW-1185">Reference proteome</keyword>
<proteinExistence type="predicted"/>
<evidence type="ECO:0000313" key="8">
    <source>
        <dbReference type="Proteomes" id="UP000187455"/>
    </source>
</evidence>
<feature type="domain" description="C2H2-type" evidence="6">
    <location>
        <begin position="298"/>
        <end position="327"/>
    </location>
</feature>
<organism evidence="7 8">
    <name type="scientific">Smittium mucronatum</name>
    <dbReference type="NCBI Taxonomy" id="133383"/>
    <lineage>
        <taxon>Eukaryota</taxon>
        <taxon>Fungi</taxon>
        <taxon>Fungi incertae sedis</taxon>
        <taxon>Zoopagomycota</taxon>
        <taxon>Kickxellomycotina</taxon>
        <taxon>Harpellomycetes</taxon>
        <taxon>Harpellales</taxon>
        <taxon>Legeriomycetaceae</taxon>
        <taxon>Smittium</taxon>
    </lineage>
</organism>
<dbReference type="SUPFAM" id="SSF57667">
    <property type="entry name" value="beta-beta-alpha zinc fingers"/>
    <property type="match status" value="5"/>
</dbReference>
<dbReference type="PROSITE" id="PS50157">
    <property type="entry name" value="ZINC_FINGER_C2H2_2"/>
    <property type="match status" value="10"/>
</dbReference>
<gene>
    <name evidence="7" type="ORF">AYI68_g5758</name>
</gene>
<feature type="domain" description="C2H2-type" evidence="6">
    <location>
        <begin position="63"/>
        <end position="90"/>
    </location>
</feature>
<feature type="domain" description="C2H2-type" evidence="6">
    <location>
        <begin position="375"/>
        <end position="400"/>
    </location>
</feature>
<dbReference type="PANTHER" id="PTHR14003:SF19">
    <property type="entry name" value="YY2 TRANSCRIPTION FACTOR"/>
    <property type="match status" value="1"/>
</dbReference>
<feature type="domain" description="C2H2-type" evidence="6">
    <location>
        <begin position="120"/>
        <end position="145"/>
    </location>
</feature>
<keyword evidence="4" id="KW-0862">Zinc</keyword>
<dbReference type="InterPro" id="IPR036236">
    <property type="entry name" value="Znf_C2H2_sf"/>
</dbReference>
<dbReference type="AlphaFoldDB" id="A0A1R0GTC2"/>
<feature type="domain" description="C2H2-type" evidence="6">
    <location>
        <begin position="91"/>
        <end position="112"/>
    </location>
</feature>
<evidence type="ECO:0000259" key="6">
    <source>
        <dbReference type="PROSITE" id="PS50157"/>
    </source>
</evidence>
<dbReference type="GO" id="GO:0005667">
    <property type="term" value="C:transcription regulator complex"/>
    <property type="evidence" value="ECO:0007669"/>
    <property type="project" value="TreeGrafter"/>
</dbReference>
<keyword evidence="3 5" id="KW-0863">Zinc-finger</keyword>
<dbReference type="Gene3D" id="3.30.160.60">
    <property type="entry name" value="Classic Zinc Finger"/>
    <property type="match status" value="6"/>
</dbReference>
<keyword evidence="1" id="KW-0479">Metal-binding</keyword>
<dbReference type="FunFam" id="3.30.160.60:FF:001818">
    <property type="entry name" value="GDNF-inducible zinc finger protein 1 isoform X1"/>
    <property type="match status" value="1"/>
</dbReference>
<dbReference type="STRING" id="133383.A0A1R0GTC2"/>
<keyword evidence="2" id="KW-0677">Repeat</keyword>
<dbReference type="PROSITE" id="PS00028">
    <property type="entry name" value="ZINC_FINGER_C2H2_1"/>
    <property type="match status" value="9"/>
</dbReference>
<evidence type="ECO:0000256" key="4">
    <source>
        <dbReference type="ARBA" id="ARBA00022833"/>
    </source>
</evidence>
<name>A0A1R0GTC2_9FUNG</name>
<sequence length="407" mass="47187">MSLVSESASVLLGKRSRCDSYSIVEDVCDIFDATVPISETFKQDVSLYSSSEEVVEAKKICAYRCSVCKKEYKKPSKLAEHERSHTGERPYICHCGKAYMRRSHLAVHERSHDENLRRRYVCNFDGCGKGFLTNQHLKRHTATHSDSLFKCNEIGCNAVFDKRKDLTEHRQQHDGKRYLCGAEGCNSKFPTPSKLREHMRVHSSTPRYMCGYVGCTEKFTKRTLLLKHIKEIHKPTSYKCQICEKDFSRKDVLDEHMETHEINRAVIGCSHPNCTRFYFKQSSLNHHIKSFHEQIKPFSCAESGCGMTFSRKHLLARHKKVHLEKDQTCENINGDGKKEEGGECEELNKVGMVEAEINSLLGRDYQNPKFSNRHYVCPEPNCMKQFYRVYDMARHVKKMHPQHSFKL</sequence>
<feature type="domain" description="C2H2-type" evidence="6">
    <location>
        <begin position="178"/>
        <end position="207"/>
    </location>
</feature>
<dbReference type="InterPro" id="IPR013087">
    <property type="entry name" value="Znf_C2H2_type"/>
</dbReference>
<dbReference type="GO" id="GO:0000978">
    <property type="term" value="F:RNA polymerase II cis-regulatory region sequence-specific DNA binding"/>
    <property type="evidence" value="ECO:0007669"/>
    <property type="project" value="TreeGrafter"/>
</dbReference>
<dbReference type="FunFam" id="3.30.160.60:FF:000446">
    <property type="entry name" value="Zinc finger protein"/>
    <property type="match status" value="1"/>
</dbReference>
<feature type="domain" description="C2H2-type" evidence="6">
    <location>
        <begin position="208"/>
        <end position="233"/>
    </location>
</feature>
<dbReference type="Proteomes" id="UP000187455">
    <property type="component" value="Unassembled WGS sequence"/>
</dbReference>
<accession>A0A1R0GTC2</accession>
<evidence type="ECO:0000256" key="1">
    <source>
        <dbReference type="ARBA" id="ARBA00022723"/>
    </source>
</evidence>
<dbReference type="FunFam" id="3.30.160.60:FF:000125">
    <property type="entry name" value="Putative zinc finger protein 143"/>
    <property type="match status" value="1"/>
</dbReference>
<dbReference type="EMBL" id="LSSL01003722">
    <property type="protein sequence ID" value="OLY80147.1"/>
    <property type="molecule type" value="Genomic_DNA"/>
</dbReference>
<evidence type="ECO:0000256" key="5">
    <source>
        <dbReference type="PROSITE-ProRule" id="PRU00042"/>
    </source>
</evidence>
<dbReference type="PANTHER" id="PTHR14003">
    <property type="entry name" value="TRANSCRIPTIONAL REPRESSOR PROTEIN YY"/>
    <property type="match status" value="1"/>
</dbReference>
<evidence type="ECO:0000313" key="7">
    <source>
        <dbReference type="EMBL" id="OLY80147.1"/>
    </source>
</evidence>
<feature type="domain" description="C2H2-type" evidence="6">
    <location>
        <begin position="149"/>
        <end position="178"/>
    </location>
</feature>
<protein>
    <submittedName>
        <fullName evidence="7">Transcription factor IIIA</fullName>
    </submittedName>
</protein>
<reference evidence="7 8" key="1">
    <citation type="journal article" date="2016" name="Mol. Biol. Evol.">
        <title>Genome-Wide Survey of Gut Fungi (Harpellales) Reveals the First Horizontally Transferred Ubiquitin Gene from a Mosquito Host.</title>
        <authorList>
            <person name="Wang Y."/>
            <person name="White M.M."/>
            <person name="Kvist S."/>
            <person name="Moncalvo J.M."/>
        </authorList>
    </citation>
    <scope>NUCLEOTIDE SEQUENCE [LARGE SCALE GENOMIC DNA]</scope>
    <source>
        <strain evidence="7 8">ALG-7-W6</strain>
    </source>
</reference>
<dbReference type="GO" id="GO:0031519">
    <property type="term" value="C:PcG protein complex"/>
    <property type="evidence" value="ECO:0007669"/>
    <property type="project" value="TreeGrafter"/>
</dbReference>
<dbReference type="OrthoDB" id="427030at2759"/>
<dbReference type="SMART" id="SM00355">
    <property type="entry name" value="ZnF_C2H2"/>
    <property type="match status" value="10"/>
</dbReference>